<protein>
    <submittedName>
        <fullName evidence="1">Uncharacterized protein</fullName>
    </submittedName>
</protein>
<gene>
    <name evidence="1" type="ORF">LCGC14_0858500</name>
</gene>
<reference evidence="1" key="1">
    <citation type="journal article" date="2015" name="Nature">
        <title>Complex archaea that bridge the gap between prokaryotes and eukaryotes.</title>
        <authorList>
            <person name="Spang A."/>
            <person name="Saw J.H."/>
            <person name="Jorgensen S.L."/>
            <person name="Zaremba-Niedzwiedzka K."/>
            <person name="Martijn J."/>
            <person name="Lind A.E."/>
            <person name="van Eijk R."/>
            <person name="Schleper C."/>
            <person name="Guy L."/>
            <person name="Ettema T.J."/>
        </authorList>
    </citation>
    <scope>NUCLEOTIDE SEQUENCE</scope>
</reference>
<sequence>MAEEQKQGDQPKPIQYYLVVLDEDVDGGPQCIACEDEDALTEAVEQHVLSAKHEIYAFLFRGERIPIGSPRPVCTLDIGGAARQIGKASAQYDESGRIVPLVVPGRTIPSDA</sequence>
<proteinExistence type="predicted"/>
<accession>A0A0F9SF77</accession>
<organism evidence="1">
    <name type="scientific">marine sediment metagenome</name>
    <dbReference type="NCBI Taxonomy" id="412755"/>
    <lineage>
        <taxon>unclassified sequences</taxon>
        <taxon>metagenomes</taxon>
        <taxon>ecological metagenomes</taxon>
    </lineage>
</organism>
<evidence type="ECO:0000313" key="1">
    <source>
        <dbReference type="EMBL" id="KKN28038.1"/>
    </source>
</evidence>
<dbReference type="AlphaFoldDB" id="A0A0F9SF77"/>
<comment type="caution">
    <text evidence="1">The sequence shown here is derived from an EMBL/GenBank/DDBJ whole genome shotgun (WGS) entry which is preliminary data.</text>
</comment>
<name>A0A0F9SF77_9ZZZZ</name>
<dbReference type="EMBL" id="LAZR01002595">
    <property type="protein sequence ID" value="KKN28038.1"/>
    <property type="molecule type" value="Genomic_DNA"/>
</dbReference>